<evidence type="ECO:0008006" key="13">
    <source>
        <dbReference type="Google" id="ProtNLM"/>
    </source>
</evidence>
<gene>
    <name evidence="11" type="ORF">KOW79_017791</name>
</gene>
<keyword evidence="7" id="KW-0325">Glycoprotein</keyword>
<comment type="subcellular location">
    <subcellularLocation>
        <location evidence="1">Secreted</location>
    </subcellularLocation>
</comment>
<dbReference type="PROSITE" id="PS50234">
    <property type="entry name" value="VWFA"/>
    <property type="match status" value="1"/>
</dbReference>
<keyword evidence="6" id="KW-0722">Serine protease inhibitor</keyword>
<dbReference type="InterPro" id="IPR002035">
    <property type="entry name" value="VWF_A"/>
</dbReference>
<accession>A0A9D3NBS1</accession>
<dbReference type="Pfam" id="PF00092">
    <property type="entry name" value="VWA"/>
    <property type="match status" value="1"/>
</dbReference>
<evidence type="ECO:0000256" key="1">
    <source>
        <dbReference type="ARBA" id="ARBA00004613"/>
    </source>
</evidence>
<feature type="domain" description="VIT" evidence="10">
    <location>
        <begin position="15"/>
        <end position="144"/>
    </location>
</feature>
<protein>
    <recommendedName>
        <fullName evidence="13">Inter-alpha-trypsin inhibitor heavy chain H3-like</fullName>
    </recommendedName>
</protein>
<evidence type="ECO:0000256" key="6">
    <source>
        <dbReference type="ARBA" id="ARBA00022900"/>
    </source>
</evidence>
<keyword evidence="3" id="KW-0964">Secreted</keyword>
<sequence length="894" mass="100038">MERATIRLTLLSLLLICVISTPIKKPRDVDIYSFHINSTVNSRYAITVITSRVANRLSESKEIHFQVKIPKNAFISKFRMTIEGKTYDGVVKKKEEAQQQYSAAVSRGESAGIVGSVGRTLEEFKTSVTVAALSKVTFELTYEELLKRRLGKYKLQINAQPMQPVADFKIDVYINENPGISFLEVQGGLKTQELFNAVISTLADSTKEAWVNFYPTREQQTKCEGCGENGLNGDLLIEYDVKRPKQNGELRASNGYFVHYFAPTDIQQIPKNMVFIIDRSGSMHGRKINQTRTAMLKILEDLGQDDYFGLIIFDSEVDVWKAELLQATKQNLKQAKDFVKNIKDRGATDINAAVLKGVDMIKRYPREGSASILILLTDGDPTSGETNTERIQANVKAVIGGKFPLYCLGFGFDVNFDFLEKMALENDGVARRIYEDSDADLQLQGFYEEVATTLLTDVQLKYPGGANLTQTSFRQYYNGSEIVVAGQITDNSLETLQTEVIAISKNTNVTYQDSISTKDVTDILPQHENFIQRLWAYLTVKQLLEKEVALKGNEKEAAQKKALDLSLKYEFVTPLTSMVVTKPQEEETQVAHKPKEGAKPPKMHHGLMAYLTPYSVGIPKSSYLVHTDVQISPDPFEPGLLAPRRRQPRPPYFLHAHYDEPNSDYDTSGSVERMDPLKPVPRPTFITQTAVIQTVGNVRFLISAQPKQICYDTPAGHKLRLFLDNSSDISINGQLSDNGFTLVAIHYKTAKLLVSPAESVYSDGENSVKFVWGQPSSHESENITIFQSSNELDITMGTVSVVLLIHRNSGNDFLWPVVQQQGKHANIRGILGKADLQYEELPGSKLKIKDQEVEAPQSSAIDYRFSAAPRVNCWLVPFQSALQGELSDFTVSQL</sequence>
<evidence type="ECO:0000256" key="2">
    <source>
        <dbReference type="ARBA" id="ARBA00010158"/>
    </source>
</evidence>
<dbReference type="InterPro" id="IPR036465">
    <property type="entry name" value="vWFA_dom_sf"/>
</dbReference>
<feature type="signal peptide" evidence="8">
    <location>
        <begin position="1"/>
        <end position="20"/>
    </location>
</feature>
<dbReference type="GO" id="GO:0005576">
    <property type="term" value="C:extracellular region"/>
    <property type="evidence" value="ECO:0007669"/>
    <property type="project" value="UniProtKB-SubCell"/>
</dbReference>
<comment type="caution">
    <text evidence="11">The sequence shown here is derived from an EMBL/GenBank/DDBJ whole genome shotgun (WGS) entry which is preliminary data.</text>
</comment>
<evidence type="ECO:0000256" key="8">
    <source>
        <dbReference type="SAM" id="SignalP"/>
    </source>
</evidence>
<organism evidence="11 12">
    <name type="scientific">Hemibagrus wyckioides</name>
    <dbReference type="NCBI Taxonomy" id="337641"/>
    <lineage>
        <taxon>Eukaryota</taxon>
        <taxon>Metazoa</taxon>
        <taxon>Chordata</taxon>
        <taxon>Craniata</taxon>
        <taxon>Vertebrata</taxon>
        <taxon>Euteleostomi</taxon>
        <taxon>Actinopterygii</taxon>
        <taxon>Neopterygii</taxon>
        <taxon>Teleostei</taxon>
        <taxon>Ostariophysi</taxon>
        <taxon>Siluriformes</taxon>
        <taxon>Bagridae</taxon>
        <taxon>Hemibagrus</taxon>
    </lineage>
</organism>
<dbReference type="Gene3D" id="3.40.50.410">
    <property type="entry name" value="von Willebrand factor, type A domain"/>
    <property type="match status" value="1"/>
</dbReference>
<dbReference type="EMBL" id="JAHKSW010000021">
    <property type="protein sequence ID" value="KAG7319317.1"/>
    <property type="molecule type" value="Genomic_DNA"/>
</dbReference>
<dbReference type="SUPFAM" id="SSF53300">
    <property type="entry name" value="vWA-like"/>
    <property type="match status" value="1"/>
</dbReference>
<evidence type="ECO:0000256" key="5">
    <source>
        <dbReference type="ARBA" id="ARBA00022729"/>
    </source>
</evidence>
<dbReference type="AlphaFoldDB" id="A0A9D3NBS1"/>
<evidence type="ECO:0000313" key="11">
    <source>
        <dbReference type="EMBL" id="KAG7319317.1"/>
    </source>
</evidence>
<dbReference type="OrthoDB" id="299997at2759"/>
<dbReference type="SMART" id="SM00327">
    <property type="entry name" value="VWA"/>
    <property type="match status" value="1"/>
</dbReference>
<dbReference type="GO" id="GO:0004867">
    <property type="term" value="F:serine-type endopeptidase inhibitor activity"/>
    <property type="evidence" value="ECO:0007669"/>
    <property type="project" value="UniProtKB-KW"/>
</dbReference>
<keyword evidence="12" id="KW-1185">Reference proteome</keyword>
<dbReference type="SMART" id="SM00609">
    <property type="entry name" value="VIT"/>
    <property type="match status" value="1"/>
</dbReference>
<feature type="domain" description="VWFA" evidence="9">
    <location>
        <begin position="272"/>
        <end position="450"/>
    </location>
</feature>
<dbReference type="PANTHER" id="PTHR10338:SF119">
    <property type="entry name" value="INTER-ALPHA-TRYPSIN INHIBITOR HEAVY CHAIN H4"/>
    <property type="match status" value="1"/>
</dbReference>
<dbReference type="InterPro" id="IPR050934">
    <property type="entry name" value="ITIH"/>
</dbReference>
<evidence type="ECO:0000259" key="9">
    <source>
        <dbReference type="PROSITE" id="PS50234"/>
    </source>
</evidence>
<comment type="similarity">
    <text evidence="2">Belongs to the ITIH family.</text>
</comment>
<proteinExistence type="inferred from homology"/>
<name>A0A9D3NBS1_9TELE</name>
<dbReference type="PROSITE" id="PS51468">
    <property type="entry name" value="VIT"/>
    <property type="match status" value="1"/>
</dbReference>
<dbReference type="PANTHER" id="PTHR10338">
    <property type="entry name" value="INTER-ALPHA-TRYPSIN INHIBITOR HEAVY CHAIN FAMILY MEMBER"/>
    <property type="match status" value="1"/>
</dbReference>
<dbReference type="FunFam" id="3.40.50.410:FF:000013">
    <property type="entry name" value="inter-alpha-trypsin inhibitor heavy chain H2"/>
    <property type="match status" value="1"/>
</dbReference>
<evidence type="ECO:0000256" key="3">
    <source>
        <dbReference type="ARBA" id="ARBA00022525"/>
    </source>
</evidence>
<evidence type="ECO:0000259" key="10">
    <source>
        <dbReference type="PROSITE" id="PS51468"/>
    </source>
</evidence>
<evidence type="ECO:0000313" key="12">
    <source>
        <dbReference type="Proteomes" id="UP000824219"/>
    </source>
</evidence>
<keyword evidence="4" id="KW-0646">Protease inhibitor</keyword>
<dbReference type="InterPro" id="IPR013694">
    <property type="entry name" value="VIT"/>
</dbReference>
<evidence type="ECO:0000256" key="4">
    <source>
        <dbReference type="ARBA" id="ARBA00022690"/>
    </source>
</evidence>
<reference evidence="11 12" key="1">
    <citation type="submission" date="2021-06" db="EMBL/GenBank/DDBJ databases">
        <title>Chromosome-level genome assembly of the red-tail catfish (Hemibagrus wyckioides).</title>
        <authorList>
            <person name="Shao F."/>
        </authorList>
    </citation>
    <scope>NUCLEOTIDE SEQUENCE [LARGE SCALE GENOMIC DNA]</scope>
    <source>
        <strain evidence="11">EC202008001</strain>
        <tissue evidence="11">Blood</tissue>
    </source>
</reference>
<evidence type="ECO:0000256" key="7">
    <source>
        <dbReference type="ARBA" id="ARBA00023180"/>
    </source>
</evidence>
<feature type="chain" id="PRO_5039328617" description="Inter-alpha-trypsin inhibitor heavy chain H3-like" evidence="8">
    <location>
        <begin position="21"/>
        <end position="894"/>
    </location>
</feature>
<dbReference type="Pfam" id="PF08487">
    <property type="entry name" value="VIT"/>
    <property type="match status" value="1"/>
</dbReference>
<dbReference type="Proteomes" id="UP000824219">
    <property type="component" value="Linkage Group LG21"/>
</dbReference>
<keyword evidence="5 8" id="KW-0732">Signal</keyword>